<gene>
    <name evidence="3" type="primary">LOC106812272</name>
</gene>
<feature type="region of interest" description="Disordered" evidence="1">
    <location>
        <begin position="99"/>
        <end position="121"/>
    </location>
</feature>
<evidence type="ECO:0000313" key="2">
    <source>
        <dbReference type="Proteomes" id="UP000695022"/>
    </source>
</evidence>
<dbReference type="GeneID" id="106812272"/>
<accession>A0ABM1EHC0</accession>
<organism evidence="2 3">
    <name type="scientific">Priapulus caudatus</name>
    <name type="common">Priapulid worm</name>
    <dbReference type="NCBI Taxonomy" id="37621"/>
    <lineage>
        <taxon>Eukaryota</taxon>
        <taxon>Metazoa</taxon>
        <taxon>Ecdysozoa</taxon>
        <taxon>Scalidophora</taxon>
        <taxon>Priapulida</taxon>
        <taxon>Priapulimorpha</taxon>
        <taxon>Priapulimorphida</taxon>
        <taxon>Priapulidae</taxon>
        <taxon>Priapulus</taxon>
    </lineage>
</organism>
<protein>
    <submittedName>
        <fullName evidence="3">Uncharacterized protein LOC106812272</fullName>
    </submittedName>
</protein>
<name>A0ABM1EHC0_PRICU</name>
<reference evidence="3" key="1">
    <citation type="submission" date="2025-08" db="UniProtKB">
        <authorList>
            <consortium name="RefSeq"/>
        </authorList>
    </citation>
    <scope>IDENTIFICATION</scope>
</reference>
<evidence type="ECO:0000313" key="3">
    <source>
        <dbReference type="RefSeq" id="XP_014671591.1"/>
    </source>
</evidence>
<dbReference type="Proteomes" id="UP000695022">
    <property type="component" value="Unplaced"/>
</dbReference>
<proteinExistence type="predicted"/>
<dbReference type="RefSeq" id="XP_014671591.1">
    <property type="nucleotide sequence ID" value="XM_014816105.1"/>
</dbReference>
<feature type="region of interest" description="Disordered" evidence="1">
    <location>
        <begin position="23"/>
        <end position="47"/>
    </location>
</feature>
<keyword evidence="2" id="KW-1185">Reference proteome</keyword>
<evidence type="ECO:0000256" key="1">
    <source>
        <dbReference type="SAM" id="MobiDB-lite"/>
    </source>
</evidence>
<sequence>MTGAALYAADVDLNNENFVVLKRSPEEKEEEELSKLVKQKKKGKATKKEKDNVVSLFEFLGSEYKHEIPLSWETGDGDTHNRFDTEPFRMPEHLRNDIATVDSLYHGQDHHNNNNNNDDDDADSRIKANLCSSIEDFTPRLHDRCSSIRSYSYGRDIEFSCGS</sequence>